<proteinExistence type="predicted"/>
<gene>
    <name evidence="1" type="ORF">RHGRI_031423</name>
</gene>
<accession>A0AAV6I7R8</accession>
<dbReference type="SUPFAM" id="SSF64484">
    <property type="entry name" value="beta and beta-prime subunits of DNA dependent RNA-polymerase"/>
    <property type="match status" value="1"/>
</dbReference>
<organism evidence="1 2">
    <name type="scientific">Rhododendron griersonianum</name>
    <dbReference type="NCBI Taxonomy" id="479676"/>
    <lineage>
        <taxon>Eukaryota</taxon>
        <taxon>Viridiplantae</taxon>
        <taxon>Streptophyta</taxon>
        <taxon>Embryophyta</taxon>
        <taxon>Tracheophyta</taxon>
        <taxon>Spermatophyta</taxon>
        <taxon>Magnoliopsida</taxon>
        <taxon>eudicotyledons</taxon>
        <taxon>Gunneridae</taxon>
        <taxon>Pentapetalae</taxon>
        <taxon>asterids</taxon>
        <taxon>Ericales</taxon>
        <taxon>Ericaceae</taxon>
        <taxon>Ericoideae</taxon>
        <taxon>Rhodoreae</taxon>
        <taxon>Rhododendron</taxon>
    </lineage>
</organism>
<dbReference type="EMBL" id="JACTNZ010000011">
    <property type="protein sequence ID" value="KAG5524741.1"/>
    <property type="molecule type" value="Genomic_DNA"/>
</dbReference>
<protein>
    <submittedName>
        <fullName evidence="1">Uncharacterized protein</fullName>
    </submittedName>
</protein>
<reference evidence="1" key="1">
    <citation type="submission" date="2020-08" db="EMBL/GenBank/DDBJ databases">
        <title>Plant Genome Project.</title>
        <authorList>
            <person name="Zhang R.-G."/>
        </authorList>
    </citation>
    <scope>NUCLEOTIDE SEQUENCE</scope>
    <source>
        <strain evidence="1">WSP0</strain>
        <tissue evidence="1">Leaf</tissue>
    </source>
</reference>
<keyword evidence="2" id="KW-1185">Reference proteome</keyword>
<sequence length="261" mass="29926">MRVASAPFVPVGVDVVYSRPSIFSTLLSLPRRNTQHCEQYPLSVIPRLSLSLSSSPFTLKNEDRQSLDRQLTELKPVPAGGETESVARANSAKRLDGGPVIWEFYSTVKFRRSVGHCWYLKYVSPANHAEFPIVSGDSREAFGNIFLPMVRKWRWHVYVPLFMFDYSRDRFLVRKSKLSTIHFNRNECRVSDITNSIFYAKGPDEVLEFFKASHPFLKENLFSQGFSVGLEDFFIERAVLQDIHSCIQEIPNSKCIPHIMG</sequence>
<name>A0AAV6I7R8_9ERIC</name>
<evidence type="ECO:0000313" key="2">
    <source>
        <dbReference type="Proteomes" id="UP000823749"/>
    </source>
</evidence>
<evidence type="ECO:0000313" key="1">
    <source>
        <dbReference type="EMBL" id="KAG5524741.1"/>
    </source>
</evidence>
<comment type="caution">
    <text evidence="1">The sequence shown here is derived from an EMBL/GenBank/DDBJ whole genome shotgun (WGS) entry which is preliminary data.</text>
</comment>
<dbReference type="AlphaFoldDB" id="A0AAV6I7R8"/>
<dbReference type="Proteomes" id="UP000823749">
    <property type="component" value="Chromosome 11"/>
</dbReference>